<sequence>MTFNYNKLSAAVLAVVGSVALSSGAQAQGPEIEEVLVTAQKREQTLQDIPVAVSAFGGDFMKKANITDVRGLVDFTPGFSGRTEDSFTDALAMRGVVTNDFGIGGDPSVAVFQDGVWAGRTGGVQMSFYDISRAEVVKGPQGTLFGRNAIAGAVEIITNKPTDEFEASVDFTLAQYNHLEGTATINQPLTDNLYFRASVYGMKNDGYLENVQGGDDLGFHDNKSARLAMRYVDDFVDATLMYQTESRDQDPSVYWNPDAGLPTDKVDIDLKGGEGFDTADIDLITLHADFALSEALTLSSITAYKTYDFDYLEDYDAGPELVNNYRQKNDVEYTSQEFRLTFADDGPLSGFAGISAYQEDIDGFFEYIYDEDAMCRAIAMTDAGDFDSSLGPVTDCSSPGFADYWGEQIDPADQVMGKAEQSYVDVANSGYAVYGDLTYSVTERLDITAGARYTLDKKEMMNEVLDSGGALYNHFNYEFMTDGALSNEAEWSEFTPRIAMNYDINDDVALYANAAKGYKSGGFASFGFEIFGNDLDGDDYVLSPGEAVPMQFEPETVMSYEVGMKTRLLDNSMQFNVALFTYTYDDLQLAYFDEGSTQVANVGEATGAGLEMDLRYLPSENWDIFLAGAYLSTEITEDEDMVNVGACGGCEGNTLPFAPELSASAIVTYLQPLSNGDMFFTTEVIYQSEMFGGPDNFESVAVQPWTEVAFRLGYDSNSDWNVALFVENVTDETYFERGWENADENNEYGYGLPNAYVWPSKPRTVGVSFGMSFN</sequence>
<feature type="signal peptide" evidence="13">
    <location>
        <begin position="1"/>
        <end position="27"/>
    </location>
</feature>
<evidence type="ECO:0000256" key="13">
    <source>
        <dbReference type="SAM" id="SignalP"/>
    </source>
</evidence>
<keyword evidence="17" id="KW-1185">Reference proteome</keyword>
<feature type="domain" description="TonB-dependent receptor plug" evidence="15">
    <location>
        <begin position="46"/>
        <end position="153"/>
    </location>
</feature>
<dbReference type="Proteomes" id="UP000267187">
    <property type="component" value="Unassembled WGS sequence"/>
</dbReference>
<comment type="similarity">
    <text evidence="11 12">Belongs to the TonB-dependent receptor family.</text>
</comment>
<proteinExistence type="inferred from homology"/>
<dbReference type="InterPro" id="IPR036942">
    <property type="entry name" value="Beta-barrel_TonB_sf"/>
</dbReference>
<evidence type="ECO:0000256" key="5">
    <source>
        <dbReference type="ARBA" id="ARBA00022692"/>
    </source>
</evidence>
<comment type="subcellular location">
    <subcellularLocation>
        <location evidence="1 11">Cell outer membrane</location>
        <topology evidence="1 11">Multi-pass membrane protein</topology>
    </subcellularLocation>
</comment>
<dbReference type="AlphaFoldDB" id="A0A3M0ABG6"/>
<keyword evidence="13" id="KW-0732">Signal</keyword>
<gene>
    <name evidence="16" type="ORF">DFR27_0450</name>
</gene>
<protein>
    <submittedName>
        <fullName evidence="16">Iron complex outermembrane receptor protein</fullName>
    </submittedName>
</protein>
<evidence type="ECO:0000256" key="4">
    <source>
        <dbReference type="ARBA" id="ARBA00022496"/>
    </source>
</evidence>
<dbReference type="EMBL" id="REFJ01000001">
    <property type="protein sequence ID" value="RMA82501.1"/>
    <property type="molecule type" value="Genomic_DNA"/>
</dbReference>
<evidence type="ECO:0000259" key="14">
    <source>
        <dbReference type="Pfam" id="PF00593"/>
    </source>
</evidence>
<feature type="domain" description="TonB-dependent receptor-like beta-barrel" evidence="14">
    <location>
        <begin position="232"/>
        <end position="729"/>
    </location>
</feature>
<evidence type="ECO:0000256" key="9">
    <source>
        <dbReference type="ARBA" id="ARBA00023136"/>
    </source>
</evidence>
<dbReference type="PANTHER" id="PTHR32552:SF81">
    <property type="entry name" value="TONB-DEPENDENT OUTER MEMBRANE RECEPTOR"/>
    <property type="match status" value="1"/>
</dbReference>
<keyword evidence="3 11" id="KW-1134">Transmembrane beta strand</keyword>
<dbReference type="SUPFAM" id="SSF56935">
    <property type="entry name" value="Porins"/>
    <property type="match status" value="1"/>
</dbReference>
<comment type="caution">
    <text evidence="16">The sequence shown here is derived from an EMBL/GenBank/DDBJ whole genome shotgun (WGS) entry which is preliminary data.</text>
</comment>
<evidence type="ECO:0000256" key="11">
    <source>
        <dbReference type="PROSITE-ProRule" id="PRU01360"/>
    </source>
</evidence>
<evidence type="ECO:0000256" key="7">
    <source>
        <dbReference type="ARBA" id="ARBA00023065"/>
    </source>
</evidence>
<dbReference type="RefSeq" id="WP_170150751.1">
    <property type="nucleotide sequence ID" value="NZ_REFJ01000001.1"/>
</dbReference>
<keyword evidence="4" id="KW-0410">Iron transport</keyword>
<keyword evidence="10 11" id="KW-0998">Cell outer membrane</keyword>
<evidence type="ECO:0000256" key="6">
    <source>
        <dbReference type="ARBA" id="ARBA00023004"/>
    </source>
</evidence>
<dbReference type="InterPro" id="IPR039426">
    <property type="entry name" value="TonB-dep_rcpt-like"/>
</dbReference>
<keyword evidence="9 11" id="KW-0472">Membrane</keyword>
<evidence type="ECO:0000256" key="1">
    <source>
        <dbReference type="ARBA" id="ARBA00004571"/>
    </source>
</evidence>
<evidence type="ECO:0000313" key="17">
    <source>
        <dbReference type="Proteomes" id="UP000267187"/>
    </source>
</evidence>
<keyword evidence="5 11" id="KW-0812">Transmembrane</keyword>
<dbReference type="GO" id="GO:0006826">
    <property type="term" value="P:iron ion transport"/>
    <property type="evidence" value="ECO:0007669"/>
    <property type="project" value="UniProtKB-KW"/>
</dbReference>
<dbReference type="Pfam" id="PF07715">
    <property type="entry name" value="Plug"/>
    <property type="match status" value="1"/>
</dbReference>
<feature type="chain" id="PRO_5018069147" evidence="13">
    <location>
        <begin position="28"/>
        <end position="774"/>
    </location>
</feature>
<name>A0A3M0ABG6_9GAMM</name>
<keyword evidence="2 11" id="KW-0813">Transport</keyword>
<evidence type="ECO:0000256" key="2">
    <source>
        <dbReference type="ARBA" id="ARBA00022448"/>
    </source>
</evidence>
<evidence type="ECO:0000256" key="10">
    <source>
        <dbReference type="ARBA" id="ARBA00023237"/>
    </source>
</evidence>
<evidence type="ECO:0000256" key="3">
    <source>
        <dbReference type="ARBA" id="ARBA00022452"/>
    </source>
</evidence>
<dbReference type="Pfam" id="PF00593">
    <property type="entry name" value="TonB_dep_Rec_b-barrel"/>
    <property type="match status" value="1"/>
</dbReference>
<evidence type="ECO:0000259" key="15">
    <source>
        <dbReference type="Pfam" id="PF07715"/>
    </source>
</evidence>
<keyword evidence="16" id="KW-0675">Receptor</keyword>
<dbReference type="GO" id="GO:0009279">
    <property type="term" value="C:cell outer membrane"/>
    <property type="evidence" value="ECO:0007669"/>
    <property type="project" value="UniProtKB-SubCell"/>
</dbReference>
<evidence type="ECO:0000313" key="16">
    <source>
        <dbReference type="EMBL" id="RMA82501.1"/>
    </source>
</evidence>
<dbReference type="InterPro" id="IPR012910">
    <property type="entry name" value="Plug_dom"/>
</dbReference>
<dbReference type="PANTHER" id="PTHR32552">
    <property type="entry name" value="FERRICHROME IRON RECEPTOR-RELATED"/>
    <property type="match status" value="1"/>
</dbReference>
<organism evidence="16 17">
    <name type="scientific">Umboniibacter marinipuniceus</name>
    <dbReference type="NCBI Taxonomy" id="569599"/>
    <lineage>
        <taxon>Bacteria</taxon>
        <taxon>Pseudomonadati</taxon>
        <taxon>Pseudomonadota</taxon>
        <taxon>Gammaproteobacteria</taxon>
        <taxon>Cellvibrionales</taxon>
        <taxon>Cellvibrionaceae</taxon>
        <taxon>Umboniibacter</taxon>
    </lineage>
</organism>
<reference evidence="16 17" key="1">
    <citation type="submission" date="2018-10" db="EMBL/GenBank/DDBJ databases">
        <title>Genomic Encyclopedia of Type Strains, Phase IV (KMG-IV): sequencing the most valuable type-strain genomes for metagenomic binning, comparative biology and taxonomic classification.</title>
        <authorList>
            <person name="Goeker M."/>
        </authorList>
    </citation>
    <scope>NUCLEOTIDE SEQUENCE [LARGE SCALE GENOMIC DNA]</scope>
    <source>
        <strain evidence="16 17">DSM 25080</strain>
    </source>
</reference>
<accession>A0A3M0ABG6</accession>
<dbReference type="Gene3D" id="2.40.170.20">
    <property type="entry name" value="TonB-dependent receptor, beta-barrel domain"/>
    <property type="match status" value="1"/>
</dbReference>
<evidence type="ECO:0000256" key="12">
    <source>
        <dbReference type="RuleBase" id="RU003357"/>
    </source>
</evidence>
<keyword evidence="7" id="KW-0406">Ion transport</keyword>
<dbReference type="PROSITE" id="PS52016">
    <property type="entry name" value="TONB_DEPENDENT_REC_3"/>
    <property type="match status" value="1"/>
</dbReference>
<keyword evidence="8 12" id="KW-0798">TonB box</keyword>
<keyword evidence="6" id="KW-0408">Iron</keyword>
<dbReference type="InterPro" id="IPR000531">
    <property type="entry name" value="Beta-barrel_TonB"/>
</dbReference>
<evidence type="ECO:0000256" key="8">
    <source>
        <dbReference type="ARBA" id="ARBA00023077"/>
    </source>
</evidence>